<evidence type="ECO:0000313" key="3">
    <source>
        <dbReference type="Proteomes" id="UP000230750"/>
    </source>
</evidence>
<evidence type="ECO:0000313" key="2">
    <source>
        <dbReference type="EMBL" id="PIK55535.1"/>
    </source>
</evidence>
<name>A0A2G8L5R3_STIJA</name>
<dbReference type="EMBL" id="MRZV01000212">
    <property type="protein sequence ID" value="PIK55535.1"/>
    <property type="molecule type" value="Genomic_DNA"/>
</dbReference>
<proteinExistence type="predicted"/>
<gene>
    <name evidence="2" type="ORF">BSL78_07569</name>
</gene>
<dbReference type="Proteomes" id="UP000230750">
    <property type="component" value="Unassembled WGS sequence"/>
</dbReference>
<organism evidence="2 3">
    <name type="scientific">Stichopus japonicus</name>
    <name type="common">Sea cucumber</name>
    <dbReference type="NCBI Taxonomy" id="307972"/>
    <lineage>
        <taxon>Eukaryota</taxon>
        <taxon>Metazoa</taxon>
        <taxon>Echinodermata</taxon>
        <taxon>Eleutherozoa</taxon>
        <taxon>Echinozoa</taxon>
        <taxon>Holothuroidea</taxon>
        <taxon>Aspidochirotacea</taxon>
        <taxon>Aspidochirotida</taxon>
        <taxon>Stichopodidae</taxon>
        <taxon>Apostichopus</taxon>
    </lineage>
</organism>
<accession>A0A2G8L5R3</accession>
<reference evidence="2 3" key="1">
    <citation type="journal article" date="2017" name="PLoS Biol.">
        <title>The sea cucumber genome provides insights into morphological evolution and visceral regeneration.</title>
        <authorList>
            <person name="Zhang X."/>
            <person name="Sun L."/>
            <person name="Yuan J."/>
            <person name="Sun Y."/>
            <person name="Gao Y."/>
            <person name="Zhang L."/>
            <person name="Li S."/>
            <person name="Dai H."/>
            <person name="Hamel J.F."/>
            <person name="Liu C."/>
            <person name="Yu Y."/>
            <person name="Liu S."/>
            <person name="Lin W."/>
            <person name="Guo K."/>
            <person name="Jin S."/>
            <person name="Xu P."/>
            <person name="Storey K.B."/>
            <person name="Huan P."/>
            <person name="Zhang T."/>
            <person name="Zhou Y."/>
            <person name="Zhang J."/>
            <person name="Lin C."/>
            <person name="Li X."/>
            <person name="Xing L."/>
            <person name="Huo D."/>
            <person name="Sun M."/>
            <person name="Wang L."/>
            <person name="Mercier A."/>
            <person name="Li F."/>
            <person name="Yang H."/>
            <person name="Xiang J."/>
        </authorList>
    </citation>
    <scope>NUCLEOTIDE SEQUENCE [LARGE SCALE GENOMIC DNA]</scope>
    <source>
        <strain evidence="2">Shaxun</strain>
        <tissue evidence="2">Muscle</tissue>
    </source>
</reference>
<feature type="compositionally biased region" description="Basic and acidic residues" evidence="1">
    <location>
        <begin position="11"/>
        <end position="28"/>
    </location>
</feature>
<dbReference type="AlphaFoldDB" id="A0A2G8L5R3"/>
<protein>
    <submittedName>
        <fullName evidence="2">Uncharacterized protein</fullName>
    </submittedName>
</protein>
<feature type="region of interest" description="Disordered" evidence="1">
    <location>
        <begin position="1"/>
        <end position="28"/>
    </location>
</feature>
<sequence length="59" mass="6868">MYNVSNPSGGKKREEDSDAENDRQWIPEDAKVFEVIRNLLEEREEEAKDLKKKDQTGSD</sequence>
<evidence type="ECO:0000256" key="1">
    <source>
        <dbReference type="SAM" id="MobiDB-lite"/>
    </source>
</evidence>
<keyword evidence="3" id="KW-1185">Reference proteome</keyword>
<comment type="caution">
    <text evidence="2">The sequence shown here is derived from an EMBL/GenBank/DDBJ whole genome shotgun (WGS) entry which is preliminary data.</text>
</comment>